<protein>
    <submittedName>
        <fullName evidence="2">Uncharacterized protein</fullName>
    </submittedName>
</protein>
<feature type="compositionally biased region" description="Basic and acidic residues" evidence="1">
    <location>
        <begin position="25"/>
        <end position="67"/>
    </location>
</feature>
<evidence type="ECO:0000256" key="1">
    <source>
        <dbReference type="SAM" id="MobiDB-lite"/>
    </source>
</evidence>
<keyword evidence="3" id="KW-1185">Reference proteome</keyword>
<reference evidence="2 3" key="1">
    <citation type="journal article" date="2017" name="Curr. Biol.">
        <title>Genome architecture and evolution of a unichromosomal asexual nematode.</title>
        <authorList>
            <person name="Fradin H."/>
            <person name="Zegar C."/>
            <person name="Gutwein M."/>
            <person name="Lucas J."/>
            <person name="Kovtun M."/>
            <person name="Corcoran D."/>
            <person name="Baugh L.R."/>
            <person name="Kiontke K."/>
            <person name="Gunsalus K."/>
            <person name="Fitch D.H."/>
            <person name="Piano F."/>
        </authorList>
    </citation>
    <scope>NUCLEOTIDE SEQUENCE [LARGE SCALE GENOMIC DNA]</scope>
    <source>
        <strain evidence="2">PF1309</strain>
    </source>
</reference>
<dbReference type="AlphaFoldDB" id="A0A2A2LBL3"/>
<name>A0A2A2LBL3_9BILA</name>
<dbReference type="EMBL" id="LIAE01006952">
    <property type="protein sequence ID" value="PAV83524.1"/>
    <property type="molecule type" value="Genomic_DNA"/>
</dbReference>
<accession>A0A2A2LBL3</accession>
<sequence length="97" mass="11085">MDEIEGRNLMCFRVTAAAERCVKVRGEGEEKESREKSLREGETEWDRETFRPRLEKQCRETRKDKRGSGGTTSTNAKDRGNRETEACPLTCSMHSAS</sequence>
<gene>
    <name evidence="2" type="ORF">WR25_19886</name>
</gene>
<evidence type="ECO:0000313" key="2">
    <source>
        <dbReference type="EMBL" id="PAV83524.1"/>
    </source>
</evidence>
<comment type="caution">
    <text evidence="2">The sequence shown here is derived from an EMBL/GenBank/DDBJ whole genome shotgun (WGS) entry which is preliminary data.</text>
</comment>
<dbReference type="Proteomes" id="UP000218231">
    <property type="component" value="Unassembled WGS sequence"/>
</dbReference>
<feature type="region of interest" description="Disordered" evidence="1">
    <location>
        <begin position="25"/>
        <end position="97"/>
    </location>
</feature>
<evidence type="ECO:0000313" key="3">
    <source>
        <dbReference type="Proteomes" id="UP000218231"/>
    </source>
</evidence>
<proteinExistence type="predicted"/>
<organism evidence="2 3">
    <name type="scientific">Diploscapter pachys</name>
    <dbReference type="NCBI Taxonomy" id="2018661"/>
    <lineage>
        <taxon>Eukaryota</taxon>
        <taxon>Metazoa</taxon>
        <taxon>Ecdysozoa</taxon>
        <taxon>Nematoda</taxon>
        <taxon>Chromadorea</taxon>
        <taxon>Rhabditida</taxon>
        <taxon>Rhabditina</taxon>
        <taxon>Rhabditomorpha</taxon>
        <taxon>Rhabditoidea</taxon>
        <taxon>Rhabditidae</taxon>
        <taxon>Diploscapter</taxon>
    </lineage>
</organism>
<feature type="compositionally biased region" description="Basic and acidic residues" evidence="1">
    <location>
        <begin position="76"/>
        <end position="85"/>
    </location>
</feature>